<evidence type="ECO:0000256" key="2">
    <source>
        <dbReference type="ARBA" id="ARBA00005262"/>
    </source>
</evidence>
<evidence type="ECO:0000256" key="7">
    <source>
        <dbReference type="SAM" id="Phobius"/>
    </source>
</evidence>
<evidence type="ECO:0000256" key="6">
    <source>
        <dbReference type="ARBA" id="ARBA00023136"/>
    </source>
</evidence>
<name>A0A1M5V0F3_9BURK</name>
<keyword evidence="3" id="KW-1003">Cell membrane</keyword>
<evidence type="ECO:0000256" key="4">
    <source>
        <dbReference type="ARBA" id="ARBA00022692"/>
    </source>
</evidence>
<feature type="transmembrane region" description="Helical" evidence="7">
    <location>
        <begin position="139"/>
        <end position="172"/>
    </location>
</feature>
<dbReference type="Proteomes" id="UP000184226">
    <property type="component" value="Unassembled WGS sequence"/>
</dbReference>
<evidence type="ECO:0000313" key="8">
    <source>
        <dbReference type="EMBL" id="SHH68735.1"/>
    </source>
</evidence>
<dbReference type="GO" id="GO:0015109">
    <property type="term" value="F:chromate transmembrane transporter activity"/>
    <property type="evidence" value="ECO:0007669"/>
    <property type="project" value="InterPro"/>
</dbReference>
<dbReference type="OrthoDB" id="556585at2"/>
<comment type="similarity">
    <text evidence="2">Belongs to the chromate ion transporter (CHR) (TC 2.A.51) family.</text>
</comment>
<evidence type="ECO:0000256" key="3">
    <source>
        <dbReference type="ARBA" id="ARBA00022475"/>
    </source>
</evidence>
<dbReference type="Pfam" id="PF02417">
    <property type="entry name" value="Chromate_transp"/>
    <property type="match status" value="1"/>
</dbReference>
<keyword evidence="6 7" id="KW-0472">Membrane</keyword>
<dbReference type="EMBL" id="FQXE01000004">
    <property type="protein sequence ID" value="SHH68735.1"/>
    <property type="molecule type" value="Genomic_DNA"/>
</dbReference>
<feature type="transmembrane region" description="Helical" evidence="7">
    <location>
        <begin position="72"/>
        <end position="95"/>
    </location>
</feature>
<evidence type="ECO:0000313" key="9">
    <source>
        <dbReference type="Proteomes" id="UP000184226"/>
    </source>
</evidence>
<dbReference type="PANTHER" id="PTHR43663">
    <property type="entry name" value="CHROMATE TRANSPORT PROTEIN-RELATED"/>
    <property type="match status" value="1"/>
</dbReference>
<sequence>MIEILIQLLRVFAPLSFLTIGGGQSIIPAIHHQSVEAHHWITNAQFLDLFALSRLTPGPKSLLVTLVGWQTAGLAGALVASFAIFVPSAVLVYYLAKLWARYEDSLIIKAVERGMVPVAAGMILAATGTILRAAEGGAWAWGVAAAATAALFWTRISPILLLALGGLLFVLIQPAT</sequence>
<dbReference type="InterPro" id="IPR003370">
    <property type="entry name" value="Chromate_transpt"/>
</dbReference>
<keyword evidence="5 7" id="KW-1133">Transmembrane helix</keyword>
<dbReference type="GO" id="GO:0005886">
    <property type="term" value="C:plasma membrane"/>
    <property type="evidence" value="ECO:0007669"/>
    <property type="project" value="UniProtKB-SubCell"/>
</dbReference>
<feature type="transmembrane region" description="Helical" evidence="7">
    <location>
        <begin position="115"/>
        <end position="133"/>
    </location>
</feature>
<dbReference type="RefSeq" id="WP_073102860.1">
    <property type="nucleotide sequence ID" value="NZ_FQXE01000004.1"/>
</dbReference>
<dbReference type="STRING" id="658167.SAMN04488135_104185"/>
<reference evidence="8 9" key="1">
    <citation type="submission" date="2016-11" db="EMBL/GenBank/DDBJ databases">
        <authorList>
            <person name="Jaros S."/>
            <person name="Januszkiewicz K."/>
            <person name="Wedrychowicz H."/>
        </authorList>
    </citation>
    <scope>NUCLEOTIDE SEQUENCE [LARGE SCALE GENOMIC DNA]</scope>
    <source>
        <strain evidence="8 9">CGMCC 1.10190</strain>
    </source>
</reference>
<dbReference type="InterPro" id="IPR052518">
    <property type="entry name" value="CHR_Transporter"/>
</dbReference>
<keyword evidence="4 7" id="KW-0812">Transmembrane</keyword>
<proteinExistence type="inferred from homology"/>
<comment type="subcellular location">
    <subcellularLocation>
        <location evidence="1">Cell membrane</location>
        <topology evidence="1">Multi-pass membrane protein</topology>
    </subcellularLocation>
</comment>
<evidence type="ECO:0000256" key="5">
    <source>
        <dbReference type="ARBA" id="ARBA00022989"/>
    </source>
</evidence>
<dbReference type="PANTHER" id="PTHR43663:SF1">
    <property type="entry name" value="CHROMATE TRANSPORTER"/>
    <property type="match status" value="1"/>
</dbReference>
<dbReference type="AlphaFoldDB" id="A0A1M5V0F3"/>
<accession>A0A1M5V0F3</accession>
<gene>
    <name evidence="8" type="ORF">SAMN04488135_104185</name>
</gene>
<protein>
    <submittedName>
        <fullName evidence="8">Chromate transporter</fullName>
    </submittedName>
</protein>
<keyword evidence="9" id="KW-1185">Reference proteome</keyword>
<organism evidence="8 9">
    <name type="scientific">Pollutimonas bauzanensis</name>
    <dbReference type="NCBI Taxonomy" id="658167"/>
    <lineage>
        <taxon>Bacteria</taxon>
        <taxon>Pseudomonadati</taxon>
        <taxon>Pseudomonadota</taxon>
        <taxon>Betaproteobacteria</taxon>
        <taxon>Burkholderiales</taxon>
        <taxon>Alcaligenaceae</taxon>
        <taxon>Pollutimonas</taxon>
    </lineage>
</organism>
<evidence type="ECO:0000256" key="1">
    <source>
        <dbReference type="ARBA" id="ARBA00004651"/>
    </source>
</evidence>